<dbReference type="Gene3D" id="3.40.190.80">
    <property type="match status" value="1"/>
</dbReference>
<evidence type="ECO:0000256" key="1">
    <source>
        <dbReference type="PIRSR" id="PIRSR600760-2"/>
    </source>
</evidence>
<dbReference type="PRINTS" id="PR00377">
    <property type="entry name" value="IMPHPHTASES"/>
</dbReference>
<protein>
    <recommendedName>
        <fullName evidence="4">Inositol-phosphate phosphatase</fullName>
    </recommendedName>
</protein>
<name>S2W242_9ACTN</name>
<feature type="binding site" evidence="1">
    <location>
        <position position="86"/>
    </location>
    <ligand>
        <name>Mg(2+)</name>
        <dbReference type="ChEBI" id="CHEBI:18420"/>
        <label>1</label>
        <note>catalytic</note>
    </ligand>
</feature>
<organism evidence="2 3">
    <name type="scientific">Propionimicrobium lymphophilum ACS-093-V-SCH5</name>
    <dbReference type="NCBI Taxonomy" id="883161"/>
    <lineage>
        <taxon>Bacteria</taxon>
        <taxon>Bacillati</taxon>
        <taxon>Actinomycetota</taxon>
        <taxon>Actinomycetes</taxon>
        <taxon>Propionibacteriales</taxon>
        <taxon>Propionibacteriaceae</taxon>
        <taxon>Propionimicrobium</taxon>
    </lineage>
</organism>
<dbReference type="PATRIC" id="fig|883161.3.peg.1975"/>
<comment type="cofactor">
    <cofactor evidence="1">
        <name>Mg(2+)</name>
        <dbReference type="ChEBI" id="CHEBI:18420"/>
    </cofactor>
</comment>
<evidence type="ECO:0008006" key="4">
    <source>
        <dbReference type="Google" id="ProtNLM"/>
    </source>
</evidence>
<dbReference type="GO" id="GO:0006020">
    <property type="term" value="P:inositol metabolic process"/>
    <property type="evidence" value="ECO:0007669"/>
    <property type="project" value="TreeGrafter"/>
</dbReference>
<dbReference type="Gene3D" id="3.30.540.10">
    <property type="entry name" value="Fructose-1,6-Bisphosphatase, subunit A, domain 1"/>
    <property type="match status" value="1"/>
</dbReference>
<dbReference type="OrthoDB" id="9772456at2"/>
<dbReference type="Proteomes" id="UP000014417">
    <property type="component" value="Unassembled WGS sequence"/>
</dbReference>
<accession>S2W242</accession>
<dbReference type="Pfam" id="PF00459">
    <property type="entry name" value="Inositol_P"/>
    <property type="match status" value="1"/>
</dbReference>
<evidence type="ECO:0000313" key="2">
    <source>
        <dbReference type="EMBL" id="EPD32415.1"/>
    </source>
</evidence>
<feature type="binding site" evidence="1">
    <location>
        <position position="215"/>
    </location>
    <ligand>
        <name>Mg(2+)</name>
        <dbReference type="ChEBI" id="CHEBI:18420"/>
        <label>1</label>
        <note>catalytic</note>
    </ligand>
</feature>
<dbReference type="RefSeq" id="WP_016456790.1">
    <property type="nucleotide sequence ID" value="NZ_KE150269.1"/>
</dbReference>
<comment type="caution">
    <text evidence="2">The sequence shown here is derived from an EMBL/GenBank/DDBJ whole genome shotgun (WGS) entry which is preliminary data.</text>
</comment>
<dbReference type="AlphaFoldDB" id="S2W242"/>
<dbReference type="GO" id="GO:0007165">
    <property type="term" value="P:signal transduction"/>
    <property type="evidence" value="ECO:0007669"/>
    <property type="project" value="TreeGrafter"/>
</dbReference>
<keyword evidence="1" id="KW-0479">Metal-binding</keyword>
<dbReference type="STRING" id="883161.HMPREF9306_01986"/>
<keyword evidence="3" id="KW-1185">Reference proteome</keyword>
<dbReference type="GO" id="GO:0008934">
    <property type="term" value="F:inositol monophosphate 1-phosphatase activity"/>
    <property type="evidence" value="ECO:0007669"/>
    <property type="project" value="TreeGrafter"/>
</dbReference>
<evidence type="ECO:0000313" key="3">
    <source>
        <dbReference type="Proteomes" id="UP000014417"/>
    </source>
</evidence>
<dbReference type="GO" id="GO:0046872">
    <property type="term" value="F:metal ion binding"/>
    <property type="evidence" value="ECO:0007669"/>
    <property type="project" value="UniProtKB-KW"/>
</dbReference>
<dbReference type="EMBL" id="AGZR01000009">
    <property type="protein sequence ID" value="EPD32415.1"/>
    <property type="molecule type" value="Genomic_DNA"/>
</dbReference>
<proteinExistence type="predicted"/>
<reference evidence="2 3" key="1">
    <citation type="submission" date="2013-04" db="EMBL/GenBank/DDBJ databases">
        <title>The Genome Sequence of Propionimicrobium lymphophilum ACS-093-V-SCH5.</title>
        <authorList>
            <consortium name="The Broad Institute Genomics Platform"/>
            <person name="Earl A."/>
            <person name="Ward D."/>
            <person name="Feldgarden M."/>
            <person name="Gevers D."/>
            <person name="Saerens B."/>
            <person name="Vaneechoutte M."/>
            <person name="Walker B."/>
            <person name="Young S."/>
            <person name="Zeng Q."/>
            <person name="Gargeya S."/>
            <person name="Fitzgerald M."/>
            <person name="Haas B."/>
            <person name="Abouelleil A."/>
            <person name="Allen A.W."/>
            <person name="Alvarado L."/>
            <person name="Arachchi H.M."/>
            <person name="Berlin A.M."/>
            <person name="Chapman S.B."/>
            <person name="Gainer-Dewar J."/>
            <person name="Goldberg J."/>
            <person name="Griggs A."/>
            <person name="Gujja S."/>
            <person name="Hansen M."/>
            <person name="Howarth C."/>
            <person name="Imamovic A."/>
            <person name="Ireland A."/>
            <person name="Larimer J."/>
            <person name="McCowan C."/>
            <person name="Murphy C."/>
            <person name="Pearson M."/>
            <person name="Poon T.W."/>
            <person name="Priest M."/>
            <person name="Roberts A."/>
            <person name="Saif S."/>
            <person name="Shea T."/>
            <person name="Sisk P."/>
            <person name="Sykes S."/>
            <person name="Wortman J."/>
            <person name="Nusbaum C."/>
            <person name="Birren B."/>
        </authorList>
    </citation>
    <scope>NUCLEOTIDE SEQUENCE [LARGE SCALE GENOMIC DNA]</scope>
    <source>
        <strain evidence="2 3">ACS-093-V-SCH5</strain>
    </source>
</reference>
<sequence>MSKQQAIELAEVCRGAATSVAAGLREVFRSNMDVEYKRDVHDQVTEHDRACEAAITDFLTSRWPGARVVGEEFGAAGDGDVTFYIDPIDGTTNFVQGLAFFCTSVGAAVNGKLVAGAIYNPISDELFSADAEDAWLNGEKLVAKDALPAGAATLITGYPTAADYQADGELAGEIFADLVANFSSLRRTGSGALGLCHVAAGWTDAVLNASTSPWDVAAGIQILRNAGGFYQPLWYSRERGPIQDAPAYFATGPGGDYPALTRAAEKIVENRTKTG</sequence>
<feature type="binding site" evidence="1">
    <location>
        <position position="89"/>
    </location>
    <ligand>
        <name>Mg(2+)</name>
        <dbReference type="ChEBI" id="CHEBI:18420"/>
        <label>1</label>
        <note>catalytic</note>
    </ligand>
</feature>
<dbReference type="HOGENOM" id="CLU_044118_0_4_11"/>
<feature type="binding site" evidence="1">
    <location>
        <position position="71"/>
    </location>
    <ligand>
        <name>Mg(2+)</name>
        <dbReference type="ChEBI" id="CHEBI:18420"/>
        <label>1</label>
        <note>catalytic</note>
    </ligand>
</feature>
<dbReference type="SUPFAM" id="SSF56655">
    <property type="entry name" value="Carbohydrate phosphatase"/>
    <property type="match status" value="1"/>
</dbReference>
<dbReference type="PANTHER" id="PTHR20854:SF4">
    <property type="entry name" value="INOSITOL-1-MONOPHOSPHATASE-RELATED"/>
    <property type="match status" value="1"/>
</dbReference>
<feature type="binding site" evidence="1">
    <location>
        <position position="88"/>
    </location>
    <ligand>
        <name>Mg(2+)</name>
        <dbReference type="ChEBI" id="CHEBI:18420"/>
        <label>1</label>
        <note>catalytic</note>
    </ligand>
</feature>
<gene>
    <name evidence="2" type="ORF">HMPREF9306_01986</name>
</gene>
<dbReference type="PANTHER" id="PTHR20854">
    <property type="entry name" value="INOSITOL MONOPHOSPHATASE"/>
    <property type="match status" value="1"/>
</dbReference>
<dbReference type="InterPro" id="IPR000760">
    <property type="entry name" value="Inositol_monophosphatase-like"/>
</dbReference>
<keyword evidence="1" id="KW-0460">Magnesium</keyword>